<reference evidence="1 2" key="1">
    <citation type="submission" date="2019-05" db="EMBL/GenBank/DDBJ databases">
        <title>Another draft genome of Portunus trituberculatus and its Hox gene families provides insights of decapod evolution.</title>
        <authorList>
            <person name="Jeong J.-H."/>
            <person name="Song I."/>
            <person name="Kim S."/>
            <person name="Choi T."/>
            <person name="Kim D."/>
            <person name="Ryu S."/>
            <person name="Kim W."/>
        </authorList>
    </citation>
    <scope>NUCLEOTIDE SEQUENCE [LARGE SCALE GENOMIC DNA]</scope>
    <source>
        <tissue evidence="1">Muscle</tissue>
    </source>
</reference>
<dbReference type="AlphaFoldDB" id="A0A5B7KIX1"/>
<keyword evidence="2" id="KW-1185">Reference proteome</keyword>
<proteinExistence type="predicted"/>
<name>A0A5B7KIX1_PORTR</name>
<evidence type="ECO:0000313" key="1">
    <source>
        <dbReference type="EMBL" id="MPD06844.1"/>
    </source>
</evidence>
<dbReference type="EMBL" id="VSRR010153266">
    <property type="protein sequence ID" value="MPD06844.1"/>
    <property type="molecule type" value="Genomic_DNA"/>
</dbReference>
<dbReference type="Proteomes" id="UP000324222">
    <property type="component" value="Unassembled WGS sequence"/>
</dbReference>
<organism evidence="1 2">
    <name type="scientific">Portunus trituberculatus</name>
    <name type="common">Swimming crab</name>
    <name type="synonym">Neptunus trituberculatus</name>
    <dbReference type="NCBI Taxonomy" id="210409"/>
    <lineage>
        <taxon>Eukaryota</taxon>
        <taxon>Metazoa</taxon>
        <taxon>Ecdysozoa</taxon>
        <taxon>Arthropoda</taxon>
        <taxon>Crustacea</taxon>
        <taxon>Multicrustacea</taxon>
        <taxon>Malacostraca</taxon>
        <taxon>Eumalacostraca</taxon>
        <taxon>Eucarida</taxon>
        <taxon>Decapoda</taxon>
        <taxon>Pleocyemata</taxon>
        <taxon>Brachyura</taxon>
        <taxon>Eubrachyura</taxon>
        <taxon>Portunoidea</taxon>
        <taxon>Portunidae</taxon>
        <taxon>Portuninae</taxon>
        <taxon>Portunus</taxon>
    </lineage>
</organism>
<accession>A0A5B7KIX1</accession>
<gene>
    <name evidence="1" type="ORF">E2C01_102675</name>
</gene>
<evidence type="ECO:0000313" key="2">
    <source>
        <dbReference type="Proteomes" id="UP000324222"/>
    </source>
</evidence>
<sequence>MDSNCAPQCCQGGGRPVVRGARAPSLDSRRRLTQAAAARHPPPARRWAAVLCRRSNHVSGYSLLQPSPAAAHPGKY</sequence>
<comment type="caution">
    <text evidence="1">The sequence shown here is derived from an EMBL/GenBank/DDBJ whole genome shotgun (WGS) entry which is preliminary data.</text>
</comment>
<protein>
    <submittedName>
        <fullName evidence="1">Uncharacterized protein</fullName>
    </submittedName>
</protein>